<dbReference type="InterPro" id="IPR036390">
    <property type="entry name" value="WH_DNA-bd_sf"/>
</dbReference>
<dbReference type="InterPro" id="IPR036388">
    <property type="entry name" value="WH-like_DNA-bd_sf"/>
</dbReference>
<dbReference type="GO" id="GO:0003677">
    <property type="term" value="F:DNA binding"/>
    <property type="evidence" value="ECO:0007669"/>
    <property type="project" value="UniProtKB-KW"/>
</dbReference>
<evidence type="ECO:0000313" key="7">
    <source>
        <dbReference type="EMBL" id="SUP27270.1"/>
    </source>
</evidence>
<evidence type="ECO:0000259" key="5">
    <source>
        <dbReference type="PROSITE" id="PS50931"/>
    </source>
</evidence>
<dbReference type="Proteomes" id="UP000254626">
    <property type="component" value="Unassembled WGS sequence"/>
</dbReference>
<dbReference type="Pfam" id="PF00126">
    <property type="entry name" value="HTH_1"/>
    <property type="match status" value="1"/>
</dbReference>
<proteinExistence type="inferred from homology"/>
<evidence type="ECO:0000256" key="4">
    <source>
        <dbReference type="ARBA" id="ARBA00023163"/>
    </source>
</evidence>
<organism evidence="7 9">
    <name type="scientific">Vibrio fluvialis</name>
    <dbReference type="NCBI Taxonomy" id="676"/>
    <lineage>
        <taxon>Bacteria</taxon>
        <taxon>Pseudomonadati</taxon>
        <taxon>Pseudomonadota</taxon>
        <taxon>Gammaproteobacteria</taxon>
        <taxon>Vibrionales</taxon>
        <taxon>Vibrionaceae</taxon>
        <taxon>Vibrio</taxon>
    </lineage>
</organism>
<evidence type="ECO:0000313" key="9">
    <source>
        <dbReference type="Proteomes" id="UP000254626"/>
    </source>
</evidence>
<dbReference type="Proteomes" id="UP000057088">
    <property type="component" value="Chromosome 2"/>
</dbReference>
<dbReference type="GO" id="GO:0005829">
    <property type="term" value="C:cytosol"/>
    <property type="evidence" value="ECO:0007669"/>
    <property type="project" value="TreeGrafter"/>
</dbReference>
<evidence type="ECO:0000313" key="8">
    <source>
        <dbReference type="Proteomes" id="UP000057088"/>
    </source>
</evidence>
<dbReference type="PRINTS" id="PR00039">
    <property type="entry name" value="HTHLYSR"/>
</dbReference>
<evidence type="ECO:0000313" key="6">
    <source>
        <dbReference type="EMBL" id="AMF95134.1"/>
    </source>
</evidence>
<dbReference type="Gene3D" id="3.40.190.290">
    <property type="match status" value="1"/>
</dbReference>
<dbReference type="AlphaFoldDB" id="A0AAX2LR96"/>
<dbReference type="SUPFAM" id="SSF53850">
    <property type="entry name" value="Periplasmic binding protein-like II"/>
    <property type="match status" value="1"/>
</dbReference>
<dbReference type="InterPro" id="IPR050950">
    <property type="entry name" value="HTH-type_LysR_regulators"/>
</dbReference>
<dbReference type="PROSITE" id="PS50931">
    <property type="entry name" value="HTH_LYSR"/>
    <property type="match status" value="1"/>
</dbReference>
<keyword evidence="8" id="KW-1185">Reference proteome</keyword>
<reference evidence="7 9" key="3">
    <citation type="submission" date="2018-06" db="EMBL/GenBank/DDBJ databases">
        <authorList>
            <consortium name="Pathogen Informatics"/>
            <person name="Doyle S."/>
        </authorList>
    </citation>
    <scope>NUCLEOTIDE SEQUENCE [LARGE SCALE GENOMIC DNA]</scope>
    <source>
        <strain evidence="7 9">NCTC11327</strain>
    </source>
</reference>
<dbReference type="Gene3D" id="1.10.10.10">
    <property type="entry name" value="Winged helix-like DNA-binding domain superfamily/Winged helix DNA-binding domain"/>
    <property type="match status" value="1"/>
</dbReference>
<keyword evidence="3" id="KW-0238">DNA-binding</keyword>
<comment type="similarity">
    <text evidence="1">Belongs to the LysR transcriptional regulatory family.</text>
</comment>
<evidence type="ECO:0000256" key="3">
    <source>
        <dbReference type="ARBA" id="ARBA00023125"/>
    </source>
</evidence>
<sequence>MKLHQIKAFLAVSQAGSLKTAAEQLHLTQPALSKAIKELEQQYGVALFERSASGLTLTPYGERLLGYARMMNETARRAKQDIDTMRGISSCLVTVGVTPIASLIKSLTTSLNEFMRRHPEVTLRIVELRPAPLLEQIRQGGVDFAITSQIPVIDSALDWQAICRIPNVVVTRKSHPLCNTRSLRALHQSEWVTLDAPDDPNTYHYQLFAVNGLPIPSRIRECTSMTLARSLIQTADLAALFSTESLELDYIKNEFAVVPLLDNIPDSVISVVRPKRDIMTQSAMELFERILQDMRDIYPEFQ</sequence>
<keyword evidence="4" id="KW-0804">Transcription</keyword>
<dbReference type="InterPro" id="IPR000847">
    <property type="entry name" value="LysR_HTH_N"/>
</dbReference>
<dbReference type="GeneID" id="29386502"/>
<gene>
    <name evidence="7" type="primary">abgR_1</name>
    <name evidence="6" type="ORF">AL536_17025</name>
    <name evidence="7" type="ORF">NCTC11327_02161</name>
</gene>
<dbReference type="InterPro" id="IPR005119">
    <property type="entry name" value="LysR_subst-bd"/>
</dbReference>
<dbReference type="CDD" id="cd05466">
    <property type="entry name" value="PBP2_LTTR_substrate"/>
    <property type="match status" value="1"/>
</dbReference>
<feature type="domain" description="HTH lysR-type" evidence="5">
    <location>
        <begin position="1"/>
        <end position="58"/>
    </location>
</feature>
<dbReference type="SUPFAM" id="SSF46785">
    <property type="entry name" value="Winged helix' DNA-binding domain"/>
    <property type="match status" value="1"/>
</dbReference>
<evidence type="ECO:0000256" key="1">
    <source>
        <dbReference type="ARBA" id="ARBA00009437"/>
    </source>
</evidence>
<reference evidence="8" key="1">
    <citation type="submission" date="2015-12" db="EMBL/GenBank/DDBJ databases">
        <title>FDA dAtabase for Regulatory Grade micrObial Sequences (FDA-ARGOS): Supporting development and validation of Infectious Disease Dx tests.</title>
        <authorList>
            <person name="Hoffmann M."/>
            <person name="Allard M."/>
            <person name="Evans P."/>
            <person name="Brown E."/>
            <person name="Tallon L.J."/>
            <person name="Sadzewicz L."/>
            <person name="Sengamalay N."/>
            <person name="Ott S."/>
            <person name="Godinez A."/>
            <person name="Nagaraj S."/>
            <person name="Vyas G."/>
            <person name="Aluvathingal J."/>
            <person name="Nadendla S."/>
            <person name="Geyer C."/>
            <person name="Sichtig H."/>
        </authorList>
    </citation>
    <scope>NUCLEOTIDE SEQUENCE [LARGE SCALE GENOMIC DNA]</scope>
    <source>
        <strain evidence="8">ATCC 33809</strain>
    </source>
</reference>
<dbReference type="PANTHER" id="PTHR30419">
    <property type="entry name" value="HTH-TYPE TRANSCRIPTIONAL REGULATOR YBHD"/>
    <property type="match status" value="1"/>
</dbReference>
<dbReference type="EMBL" id="UHIP01000001">
    <property type="protein sequence ID" value="SUP27270.1"/>
    <property type="molecule type" value="Genomic_DNA"/>
</dbReference>
<name>A0AAX2LR96_VIBFL</name>
<accession>A0AAX2LR96</accession>
<dbReference type="GO" id="GO:0003700">
    <property type="term" value="F:DNA-binding transcription factor activity"/>
    <property type="evidence" value="ECO:0007669"/>
    <property type="project" value="InterPro"/>
</dbReference>
<protein>
    <submittedName>
        <fullName evidence="7">LysR family transcriptional regulator</fullName>
    </submittedName>
</protein>
<dbReference type="RefSeq" id="WP_047457677.1">
    <property type="nucleotide sequence ID" value="NZ_CABLBX010000009.1"/>
</dbReference>
<dbReference type="KEGG" id="vfl:AL536_17025"/>
<keyword evidence="2" id="KW-0805">Transcription regulation</keyword>
<evidence type="ECO:0000256" key="2">
    <source>
        <dbReference type="ARBA" id="ARBA00023015"/>
    </source>
</evidence>
<dbReference type="EMBL" id="CP014035">
    <property type="protein sequence ID" value="AMF95134.1"/>
    <property type="molecule type" value="Genomic_DNA"/>
</dbReference>
<dbReference type="FunFam" id="1.10.10.10:FF:000001">
    <property type="entry name" value="LysR family transcriptional regulator"/>
    <property type="match status" value="1"/>
</dbReference>
<reference evidence="6" key="2">
    <citation type="submission" date="2018-01" db="EMBL/GenBank/DDBJ databases">
        <title>FDA dAtabase for Regulatory Grade micrObial Sequences (FDA-ARGOS): Supporting development and validation of Infectious Disease Dx tests.</title>
        <authorList>
            <person name="Hoffmann M."/>
            <person name="Allard M."/>
            <person name="Evans P."/>
            <person name="Brown E."/>
            <person name="Tallon L."/>
            <person name="Sadzewicz L."/>
            <person name="Sengamalay N."/>
            <person name="Ott S."/>
            <person name="Godinez A."/>
            <person name="Nagaraj S."/>
            <person name="Vyas G."/>
            <person name="Aluvathingal J."/>
            <person name="Nadendla S."/>
            <person name="Geyer C."/>
            <person name="Sichtig H."/>
        </authorList>
    </citation>
    <scope>NUCLEOTIDE SEQUENCE</scope>
    <source>
        <strain evidence="6">ATCC 33809</strain>
    </source>
</reference>
<dbReference type="PANTHER" id="PTHR30419:SF8">
    <property type="entry name" value="NITROGEN ASSIMILATION TRANSCRIPTIONAL ACTIVATOR-RELATED"/>
    <property type="match status" value="1"/>
</dbReference>
<dbReference type="Pfam" id="PF03466">
    <property type="entry name" value="LysR_substrate"/>
    <property type="match status" value="1"/>
</dbReference>